<proteinExistence type="predicted"/>
<evidence type="ECO:0000313" key="2">
    <source>
        <dbReference type="EMBL" id="GII97463.1"/>
    </source>
</evidence>
<dbReference type="PROSITE" id="PS51186">
    <property type="entry name" value="GNAT"/>
    <property type="match status" value="1"/>
</dbReference>
<dbReference type="AlphaFoldDB" id="A0A919RPQ4"/>
<reference evidence="2" key="1">
    <citation type="submission" date="2021-01" db="EMBL/GenBank/DDBJ databases">
        <title>Whole genome shotgun sequence of Sinosporangium siamense NBRC 109515.</title>
        <authorList>
            <person name="Komaki H."/>
            <person name="Tamura T."/>
        </authorList>
    </citation>
    <scope>NUCLEOTIDE SEQUENCE</scope>
    <source>
        <strain evidence="2">NBRC 109515</strain>
    </source>
</reference>
<dbReference type="RefSeq" id="WP_204033576.1">
    <property type="nucleotide sequence ID" value="NZ_BOOW01000060.1"/>
</dbReference>
<comment type="caution">
    <text evidence="2">The sequence shown here is derived from an EMBL/GenBank/DDBJ whole genome shotgun (WGS) entry which is preliminary data.</text>
</comment>
<dbReference type="Proteomes" id="UP000606172">
    <property type="component" value="Unassembled WGS sequence"/>
</dbReference>
<organism evidence="2 3">
    <name type="scientific">Sinosporangium siamense</name>
    <dbReference type="NCBI Taxonomy" id="1367973"/>
    <lineage>
        <taxon>Bacteria</taxon>
        <taxon>Bacillati</taxon>
        <taxon>Actinomycetota</taxon>
        <taxon>Actinomycetes</taxon>
        <taxon>Streptosporangiales</taxon>
        <taxon>Streptosporangiaceae</taxon>
        <taxon>Sinosporangium</taxon>
    </lineage>
</organism>
<dbReference type="EMBL" id="BOOW01000060">
    <property type="protein sequence ID" value="GII97463.1"/>
    <property type="molecule type" value="Genomic_DNA"/>
</dbReference>
<evidence type="ECO:0000259" key="1">
    <source>
        <dbReference type="PROSITE" id="PS51186"/>
    </source>
</evidence>
<dbReference type="Gene3D" id="3.40.630.30">
    <property type="match status" value="1"/>
</dbReference>
<dbReference type="InterPro" id="IPR016181">
    <property type="entry name" value="Acyl_CoA_acyltransferase"/>
</dbReference>
<dbReference type="InterPro" id="IPR000182">
    <property type="entry name" value="GNAT_dom"/>
</dbReference>
<dbReference type="Pfam" id="PF00583">
    <property type="entry name" value="Acetyltransf_1"/>
    <property type="match status" value="1"/>
</dbReference>
<dbReference type="GO" id="GO:0016747">
    <property type="term" value="F:acyltransferase activity, transferring groups other than amino-acyl groups"/>
    <property type="evidence" value="ECO:0007669"/>
    <property type="project" value="InterPro"/>
</dbReference>
<accession>A0A919RPQ4</accession>
<feature type="domain" description="N-acetyltransferase" evidence="1">
    <location>
        <begin position="53"/>
        <end position="134"/>
    </location>
</feature>
<name>A0A919RPQ4_9ACTN</name>
<gene>
    <name evidence="2" type="ORF">Ssi02_76940</name>
</gene>
<sequence>MARDPGARLPGVDRELRAMQELCAHIWTPGSQWHIGGLAWARTQHAGREWPTMVWLDQANRTAEIEPAGTAPADRRRGLARAVCLAALRAAREAGAESAVVTPRGDDGHPIPARLYRSLGFRERGRSVLFRAGT</sequence>
<protein>
    <recommendedName>
        <fullName evidence="1">N-acetyltransferase domain-containing protein</fullName>
    </recommendedName>
</protein>
<evidence type="ECO:0000313" key="3">
    <source>
        <dbReference type="Proteomes" id="UP000606172"/>
    </source>
</evidence>
<dbReference type="SUPFAM" id="SSF55729">
    <property type="entry name" value="Acyl-CoA N-acyltransferases (Nat)"/>
    <property type="match status" value="1"/>
</dbReference>
<keyword evidence="3" id="KW-1185">Reference proteome</keyword>